<dbReference type="EMBL" id="BJYU01000210">
    <property type="protein sequence ID" value="GEO18578.1"/>
    <property type="molecule type" value="Genomic_DNA"/>
</dbReference>
<dbReference type="RefSeq" id="WP_114189290.1">
    <property type="nucleotide sequence ID" value="NZ_BJYU01000210.1"/>
</dbReference>
<protein>
    <submittedName>
        <fullName evidence="1">Uncharacterized protein</fullName>
    </submittedName>
</protein>
<evidence type="ECO:0000313" key="1">
    <source>
        <dbReference type="EMBL" id="GEO18578.1"/>
    </source>
</evidence>
<name>A0A512C2Y8_9HYPH</name>
<accession>A0A512C2Y8</accession>
<sequence>MIEGVRGTLSLKNIVHPLPLPQGTELISLTTFEGRLVILTNRGPYIWRDSQWEKVAASNPEPVPPFSDAELASLALQSP</sequence>
<reference evidence="1 2" key="1">
    <citation type="submission" date="2019-07" db="EMBL/GenBank/DDBJ databases">
        <title>Whole genome shotgun sequence of Microvirga aerophila NBRC 106136.</title>
        <authorList>
            <person name="Hosoyama A."/>
            <person name="Uohara A."/>
            <person name="Ohji S."/>
            <person name="Ichikawa N."/>
        </authorList>
    </citation>
    <scope>NUCLEOTIDE SEQUENCE [LARGE SCALE GENOMIC DNA]</scope>
    <source>
        <strain evidence="1 2">NBRC 106136</strain>
    </source>
</reference>
<keyword evidence="2" id="KW-1185">Reference proteome</keyword>
<gene>
    <name evidence="1" type="ORF">MAE02_62740</name>
</gene>
<dbReference type="Proteomes" id="UP000321085">
    <property type="component" value="Unassembled WGS sequence"/>
</dbReference>
<dbReference type="OrthoDB" id="9965188at2"/>
<proteinExistence type="predicted"/>
<organism evidence="1 2">
    <name type="scientific">Microvirga aerophila</name>
    <dbReference type="NCBI Taxonomy" id="670291"/>
    <lineage>
        <taxon>Bacteria</taxon>
        <taxon>Pseudomonadati</taxon>
        <taxon>Pseudomonadota</taxon>
        <taxon>Alphaproteobacteria</taxon>
        <taxon>Hyphomicrobiales</taxon>
        <taxon>Methylobacteriaceae</taxon>
        <taxon>Microvirga</taxon>
    </lineage>
</organism>
<comment type="caution">
    <text evidence="1">The sequence shown here is derived from an EMBL/GenBank/DDBJ whole genome shotgun (WGS) entry which is preliminary data.</text>
</comment>
<evidence type="ECO:0000313" key="2">
    <source>
        <dbReference type="Proteomes" id="UP000321085"/>
    </source>
</evidence>
<dbReference type="AlphaFoldDB" id="A0A512C2Y8"/>